<protein>
    <submittedName>
        <fullName evidence="1">Uncharacterized protein</fullName>
    </submittedName>
</protein>
<dbReference type="AlphaFoldDB" id="W8B1M6"/>
<reference evidence="1" key="2">
    <citation type="journal article" date="2014" name="BMC Genomics">
        <title>A genomic perspective to assessing quality of mass-reared SIT flies used in Mediterranean fruit fly (Ceratitis capitata) eradication in California.</title>
        <authorList>
            <person name="Calla B."/>
            <person name="Hall B."/>
            <person name="Hou S."/>
            <person name="Geib S.M."/>
        </authorList>
    </citation>
    <scope>NUCLEOTIDE SEQUENCE</scope>
</reference>
<name>W8B1M6_CERCA</name>
<evidence type="ECO:0000313" key="1">
    <source>
        <dbReference type="EMBL" id="JAB92412.1"/>
    </source>
</evidence>
<organism evidence="1">
    <name type="scientific">Ceratitis capitata</name>
    <name type="common">Mediterranean fruit fly</name>
    <name type="synonym">Tephritis capitata</name>
    <dbReference type="NCBI Taxonomy" id="7213"/>
    <lineage>
        <taxon>Eukaryota</taxon>
        <taxon>Metazoa</taxon>
        <taxon>Ecdysozoa</taxon>
        <taxon>Arthropoda</taxon>
        <taxon>Hexapoda</taxon>
        <taxon>Insecta</taxon>
        <taxon>Pterygota</taxon>
        <taxon>Neoptera</taxon>
        <taxon>Endopterygota</taxon>
        <taxon>Diptera</taxon>
        <taxon>Brachycera</taxon>
        <taxon>Muscomorpha</taxon>
        <taxon>Tephritoidea</taxon>
        <taxon>Tephritidae</taxon>
        <taxon>Ceratitis</taxon>
        <taxon>Ceratitis</taxon>
    </lineage>
</organism>
<sequence>MCLISFLRNSVSTTKLSCFGRLKSASSALIISFSCSSYIFKRLSNCFRLKFTSFVFPLANAVRHLCTISSKFAILLNCSLSPTIALSQRVDKHWKYENKKQFYTVMKPFNQSVNSYDRSHYFSYRAREDEKNKC</sequence>
<reference evidence="1" key="1">
    <citation type="submission" date="2013-07" db="EMBL/GenBank/DDBJ databases">
        <authorList>
            <person name="Geib S."/>
        </authorList>
    </citation>
    <scope>NUCLEOTIDE SEQUENCE</scope>
</reference>
<accession>W8B1M6</accession>
<proteinExistence type="evidence at transcript level"/>
<dbReference type="EMBL" id="GAMC01014143">
    <property type="protein sequence ID" value="JAB92412.1"/>
    <property type="molecule type" value="mRNA"/>
</dbReference>